<dbReference type="EC" id="2.1.1.-" evidence="3"/>
<dbReference type="SUPFAM" id="SSF53335">
    <property type="entry name" value="S-adenosyl-L-methionine-dependent methyltransferases"/>
    <property type="match status" value="1"/>
</dbReference>
<feature type="domain" description="DNA methylase N-4/N-6" evidence="4">
    <location>
        <begin position="78"/>
        <end position="335"/>
    </location>
</feature>
<protein>
    <recommendedName>
        <fullName evidence="3">Methyltransferase</fullName>
        <ecNumber evidence="3">2.1.1.-</ecNumber>
    </recommendedName>
</protein>
<evidence type="ECO:0000256" key="1">
    <source>
        <dbReference type="ARBA" id="ARBA00022603"/>
    </source>
</evidence>
<proteinExistence type="inferred from homology"/>
<evidence type="ECO:0000313" key="6">
    <source>
        <dbReference type="Proteomes" id="UP000297244"/>
    </source>
</evidence>
<dbReference type="RefSeq" id="WP_135343993.1">
    <property type="nucleotide sequence ID" value="NZ_ML214266.1"/>
</dbReference>
<keyword evidence="6" id="KW-1185">Reference proteome</keyword>
<dbReference type="PRINTS" id="PR00508">
    <property type="entry name" value="S21N4MTFRASE"/>
</dbReference>
<accession>A0ABY2K3K3</accession>
<dbReference type="Pfam" id="PF01555">
    <property type="entry name" value="N6_N4_Mtase"/>
    <property type="match status" value="1"/>
</dbReference>
<dbReference type="InterPro" id="IPR029063">
    <property type="entry name" value="SAM-dependent_MTases_sf"/>
</dbReference>
<name>A0ABY2K3K3_9DEIN</name>
<dbReference type="Proteomes" id="UP000297244">
    <property type="component" value="Unassembled WGS sequence"/>
</dbReference>
<dbReference type="InterPro" id="IPR002941">
    <property type="entry name" value="DNA_methylase_N4/N6"/>
</dbReference>
<keyword evidence="2" id="KW-0808">Transferase</keyword>
<evidence type="ECO:0000259" key="4">
    <source>
        <dbReference type="Pfam" id="PF01555"/>
    </source>
</evidence>
<dbReference type="Gene3D" id="3.40.50.150">
    <property type="entry name" value="Vaccinia Virus protein VP39"/>
    <property type="match status" value="1"/>
</dbReference>
<comment type="similarity">
    <text evidence="3">Belongs to the N(4)/N(6)-methyltransferase family.</text>
</comment>
<dbReference type="InterPro" id="IPR001091">
    <property type="entry name" value="RM_Methyltransferase"/>
</dbReference>
<comment type="caution">
    <text evidence="5">The sequence shown here is derived from an EMBL/GenBank/DDBJ whole genome shotgun (WGS) entry which is preliminary data.</text>
</comment>
<gene>
    <name evidence="5" type="ORF">E0489_12095</name>
</gene>
<organism evidence="5 6">
    <name type="scientific">Thermus tengchongensis</name>
    <dbReference type="NCBI Taxonomy" id="1214928"/>
    <lineage>
        <taxon>Bacteria</taxon>
        <taxon>Thermotogati</taxon>
        <taxon>Deinococcota</taxon>
        <taxon>Deinococci</taxon>
        <taxon>Thermales</taxon>
        <taxon>Thermaceae</taxon>
        <taxon>Thermus</taxon>
    </lineage>
</organism>
<keyword evidence="1" id="KW-0489">Methyltransferase</keyword>
<reference evidence="5 6" key="1">
    <citation type="submission" date="2019-03" db="EMBL/GenBank/DDBJ databases">
        <title>Thermus tengchongensis species for the arsenic transformation mechanism.</title>
        <authorList>
            <person name="Yuan G.C."/>
        </authorList>
    </citation>
    <scope>NUCLEOTIDE SEQUENCE [LARGE SCALE GENOMIC DNA]</scope>
    <source>
        <strain evidence="5 6">15Y</strain>
    </source>
</reference>
<evidence type="ECO:0000256" key="2">
    <source>
        <dbReference type="ARBA" id="ARBA00022679"/>
    </source>
</evidence>
<dbReference type="EMBL" id="SKBL01000031">
    <property type="protein sequence ID" value="TFU14543.1"/>
    <property type="molecule type" value="Genomic_DNA"/>
</dbReference>
<evidence type="ECO:0000313" key="5">
    <source>
        <dbReference type="EMBL" id="TFU14543.1"/>
    </source>
</evidence>
<evidence type="ECO:0000256" key="3">
    <source>
        <dbReference type="RuleBase" id="RU362026"/>
    </source>
</evidence>
<sequence>MLTPSPTTKGRGKPRTSNHIRKFSSPLALSGGKANIYFGDSLEFYDDWPTPTVIISDGAYGILGFNGDTPNPQHLKEWYLPHVEAWSRRASYQTTLWLWNTELGWATLHPLLEEYGWKFVALHVWDKGKAHIAGKNTSNLKHLPIVTEVCAQYVREPRISGKTIKEWLLDEWKRAGLKKSTANQAAGVKNAASRKYLDQGHLWYPPPPEAFERMVRFANEYGSPEGRPYFSLDGKRPISREEWLTLFPKFHPIQGWTNVWHRPPLKGKERVAKKKSAHLNQKPLDLTQLIIQLTSDPGDIVWEPFGGLFTGVLAAALLDRVGYGSEIDPEYYDLGAERLISGLTRC</sequence>